<evidence type="ECO:0000256" key="5">
    <source>
        <dbReference type="ARBA" id="ARBA00023136"/>
    </source>
</evidence>
<evidence type="ECO:0000313" key="8">
    <source>
        <dbReference type="EMBL" id="KAF6738873.1"/>
    </source>
</evidence>
<comment type="subcellular location">
    <subcellularLocation>
        <location evidence="1">Membrane</location>
        <topology evidence="1">Multi-pass membrane protein</topology>
    </subcellularLocation>
</comment>
<dbReference type="PANTHER" id="PTHR31158">
    <property type="entry name" value="DUAL OXIDASE 2"/>
    <property type="match status" value="1"/>
</dbReference>
<evidence type="ECO:0000256" key="4">
    <source>
        <dbReference type="ARBA" id="ARBA00022989"/>
    </source>
</evidence>
<evidence type="ECO:0000256" key="2">
    <source>
        <dbReference type="ARBA" id="ARBA00009816"/>
    </source>
</evidence>
<organism evidence="8 9">
    <name type="scientific">Oryzias melastigma</name>
    <name type="common">Marine medaka</name>
    <dbReference type="NCBI Taxonomy" id="30732"/>
    <lineage>
        <taxon>Eukaryota</taxon>
        <taxon>Metazoa</taxon>
        <taxon>Chordata</taxon>
        <taxon>Craniata</taxon>
        <taxon>Vertebrata</taxon>
        <taxon>Euteleostomi</taxon>
        <taxon>Actinopterygii</taxon>
        <taxon>Neopterygii</taxon>
        <taxon>Teleostei</taxon>
        <taxon>Neoteleostei</taxon>
        <taxon>Acanthomorphata</taxon>
        <taxon>Ovalentaria</taxon>
        <taxon>Atherinomorphae</taxon>
        <taxon>Beloniformes</taxon>
        <taxon>Adrianichthyidae</taxon>
        <taxon>Oryziinae</taxon>
        <taxon>Oryzias</taxon>
    </lineage>
</organism>
<keyword evidence="6" id="KW-0325">Glycoprotein</keyword>
<keyword evidence="4 7" id="KW-1133">Transmembrane helix</keyword>
<dbReference type="InterPro" id="IPR018469">
    <property type="entry name" value="Dual_oxidase_maturation_fac"/>
</dbReference>
<keyword evidence="3 7" id="KW-0812">Transmembrane</keyword>
<evidence type="ECO:0000256" key="7">
    <source>
        <dbReference type="SAM" id="Phobius"/>
    </source>
</evidence>
<dbReference type="GO" id="GO:0005789">
    <property type="term" value="C:endoplasmic reticulum membrane"/>
    <property type="evidence" value="ECO:0007669"/>
    <property type="project" value="InterPro"/>
</dbReference>
<keyword evidence="5 7" id="KW-0472">Membrane</keyword>
<name>A0A834FQX7_ORYME</name>
<comment type="similarity">
    <text evidence="2">Belongs to the DUOXA family.</text>
</comment>
<gene>
    <name evidence="8" type="ORF">FQA47_005851</name>
</gene>
<protein>
    <submittedName>
        <fullName evidence="8">Dual oxidase maturation factor 2</fullName>
    </submittedName>
</protein>
<accession>A0A834FQX7</accession>
<dbReference type="PANTHER" id="PTHR31158:SF1">
    <property type="entry name" value="DOXA1 FACTOR-RELATED"/>
    <property type="match status" value="1"/>
</dbReference>
<sequence>MTTNATYKSFSSVVINAEVGLHVGLYGINVTLKGNPVVQFNETINYNEMFSWQDLTEEEYEEALEKGLPNPILYIVEKFTLHSPCGLIFQYRYSGRFASATLWTAFCSWLLSNILFSMPVILYAGYMMIVTAGFIFFSMASFSTIMNVPQCVFAIGTDSVLTEYSHSFWLALATGVLCTVIGTVVVTLNFLIPEKMKAAFSVGVDGCEDEDIFYGEGYLNSVFLDGAHSPLSLRVKEVSL</sequence>
<dbReference type="Proteomes" id="UP000646548">
    <property type="component" value="Unassembled WGS sequence"/>
</dbReference>
<proteinExistence type="inferred from homology"/>
<feature type="transmembrane region" description="Helical" evidence="7">
    <location>
        <begin position="168"/>
        <end position="192"/>
    </location>
</feature>
<comment type="caution">
    <text evidence="8">The sequence shown here is derived from an EMBL/GenBank/DDBJ whole genome shotgun (WGS) entry which is preliminary data.</text>
</comment>
<evidence type="ECO:0000256" key="1">
    <source>
        <dbReference type="ARBA" id="ARBA00004141"/>
    </source>
</evidence>
<feature type="transmembrane region" description="Helical" evidence="7">
    <location>
        <begin position="123"/>
        <end position="148"/>
    </location>
</feature>
<evidence type="ECO:0000256" key="3">
    <source>
        <dbReference type="ARBA" id="ARBA00022692"/>
    </source>
</evidence>
<evidence type="ECO:0000313" key="9">
    <source>
        <dbReference type="Proteomes" id="UP000646548"/>
    </source>
</evidence>
<dbReference type="GO" id="GO:0015031">
    <property type="term" value="P:protein transport"/>
    <property type="evidence" value="ECO:0007669"/>
    <property type="project" value="InterPro"/>
</dbReference>
<reference evidence="8" key="1">
    <citation type="journal article" name="BMC Genomics">
        <title>Long-read sequencing and de novo genome assembly of marine medaka (Oryzias melastigma).</title>
        <authorList>
            <person name="Liang P."/>
            <person name="Saqib H.S.A."/>
            <person name="Ni X."/>
            <person name="Shen Y."/>
        </authorList>
    </citation>
    <scope>NUCLEOTIDE SEQUENCE</scope>
    <source>
        <strain evidence="8">Bigg-433</strain>
    </source>
</reference>
<dbReference type="EMBL" id="WKFB01000018">
    <property type="protein sequence ID" value="KAF6738873.1"/>
    <property type="molecule type" value="Genomic_DNA"/>
</dbReference>
<dbReference type="Pfam" id="PF10204">
    <property type="entry name" value="DuoxA"/>
    <property type="match status" value="1"/>
</dbReference>
<dbReference type="AlphaFoldDB" id="A0A834FQX7"/>
<evidence type="ECO:0000256" key="6">
    <source>
        <dbReference type="ARBA" id="ARBA00023180"/>
    </source>
</evidence>